<gene>
    <name evidence="9" type="ORF">IAB98_09265</name>
</gene>
<reference evidence="9" key="1">
    <citation type="submission" date="2020-10" db="EMBL/GenBank/DDBJ databases">
        <authorList>
            <person name="Gilroy R."/>
        </authorList>
    </citation>
    <scope>NUCLEOTIDE SEQUENCE</scope>
    <source>
        <strain evidence="9">ChiSxjej1B13-7041</strain>
    </source>
</reference>
<dbReference type="Gene3D" id="1.20.1530.20">
    <property type="match status" value="1"/>
</dbReference>
<evidence type="ECO:0000256" key="6">
    <source>
        <dbReference type="ARBA" id="ARBA00022989"/>
    </source>
</evidence>
<organism evidence="9 10">
    <name type="scientific">Candidatus Egerieimonas intestinavium</name>
    <dbReference type="NCBI Taxonomy" id="2840777"/>
    <lineage>
        <taxon>Bacteria</taxon>
        <taxon>Bacillati</taxon>
        <taxon>Bacillota</taxon>
        <taxon>Clostridia</taxon>
        <taxon>Lachnospirales</taxon>
        <taxon>Lachnospiraceae</taxon>
        <taxon>Lachnospiraceae incertae sedis</taxon>
        <taxon>Candidatus Egerieimonas</taxon>
    </lineage>
</organism>
<evidence type="ECO:0000313" key="10">
    <source>
        <dbReference type="Proteomes" id="UP000886841"/>
    </source>
</evidence>
<evidence type="ECO:0000256" key="2">
    <source>
        <dbReference type="ARBA" id="ARBA00010145"/>
    </source>
</evidence>
<evidence type="ECO:0000256" key="5">
    <source>
        <dbReference type="ARBA" id="ARBA00022692"/>
    </source>
</evidence>
<keyword evidence="5 8" id="KW-0812">Transmembrane</keyword>
<feature type="transmembrane region" description="Helical" evidence="8">
    <location>
        <begin position="225"/>
        <end position="247"/>
    </location>
</feature>
<feature type="transmembrane region" description="Helical" evidence="8">
    <location>
        <begin position="99"/>
        <end position="121"/>
    </location>
</feature>
<keyword evidence="3" id="KW-0813">Transport</keyword>
<evidence type="ECO:0000256" key="4">
    <source>
        <dbReference type="ARBA" id="ARBA00022475"/>
    </source>
</evidence>
<comment type="similarity">
    <text evidence="2">Belongs to the auxin efflux carrier (TC 2.A.69) family.</text>
</comment>
<feature type="transmembrane region" description="Helical" evidence="8">
    <location>
        <begin position="37"/>
        <end position="59"/>
    </location>
</feature>
<comment type="caution">
    <text evidence="9">The sequence shown here is derived from an EMBL/GenBank/DDBJ whole genome shotgun (WGS) entry which is preliminary data.</text>
</comment>
<feature type="transmembrane region" description="Helical" evidence="8">
    <location>
        <begin position="65"/>
        <end position="87"/>
    </location>
</feature>
<feature type="transmembrane region" description="Helical" evidence="8">
    <location>
        <begin position="127"/>
        <end position="148"/>
    </location>
</feature>
<proteinExistence type="inferred from homology"/>
<dbReference type="EMBL" id="DVHU01000082">
    <property type="protein sequence ID" value="HIR93591.1"/>
    <property type="molecule type" value="Genomic_DNA"/>
</dbReference>
<sequence>MDGMVVFWQMLMVVCFMGVGAFLFGRGKLQEASRKDLSFLVAEVCTPAMILANALGGTALSVSRFFQVALLALVSFGILILLGILIPRLIGAPREERRFYHAMTVYYNIGFIGIPVVSAVLGQEALVYVAVFMLVFNILAYTEGLWVISRGAEGGQGASWKRMINPGTIACGVALVICLTGVPFPAVVKSAATYMGNCTTFLSMVVLGGALAKTPVRELLGQARLYVFLVIRALVVPILAAMALKMVPGVDNLLLETTVLLISLPAANLPLMMANQYGLKATVLSSGIILMTLFSVVTIPVVALFL</sequence>
<keyword evidence="7 8" id="KW-0472">Membrane</keyword>
<evidence type="ECO:0000256" key="8">
    <source>
        <dbReference type="SAM" id="Phobius"/>
    </source>
</evidence>
<name>A0A9D1EKR2_9FIRM</name>
<dbReference type="GO" id="GO:0005886">
    <property type="term" value="C:plasma membrane"/>
    <property type="evidence" value="ECO:0007669"/>
    <property type="project" value="UniProtKB-SubCell"/>
</dbReference>
<dbReference type="PANTHER" id="PTHR36838">
    <property type="entry name" value="AUXIN EFFLUX CARRIER FAMILY PROTEIN"/>
    <property type="match status" value="1"/>
</dbReference>
<reference evidence="9" key="2">
    <citation type="journal article" date="2021" name="PeerJ">
        <title>Extensive microbial diversity within the chicken gut microbiome revealed by metagenomics and culture.</title>
        <authorList>
            <person name="Gilroy R."/>
            <person name="Ravi A."/>
            <person name="Getino M."/>
            <person name="Pursley I."/>
            <person name="Horton D.L."/>
            <person name="Alikhan N.F."/>
            <person name="Baker D."/>
            <person name="Gharbi K."/>
            <person name="Hall N."/>
            <person name="Watson M."/>
            <person name="Adriaenssens E.M."/>
            <person name="Foster-Nyarko E."/>
            <person name="Jarju S."/>
            <person name="Secka A."/>
            <person name="Antonio M."/>
            <person name="Oren A."/>
            <person name="Chaudhuri R.R."/>
            <person name="La Ragione R."/>
            <person name="Hildebrand F."/>
            <person name="Pallen M.J."/>
        </authorList>
    </citation>
    <scope>NUCLEOTIDE SEQUENCE</scope>
    <source>
        <strain evidence="9">ChiSxjej1B13-7041</strain>
    </source>
</reference>
<keyword evidence="6 8" id="KW-1133">Transmembrane helix</keyword>
<feature type="transmembrane region" description="Helical" evidence="8">
    <location>
        <begin position="283"/>
        <end position="305"/>
    </location>
</feature>
<feature type="transmembrane region" description="Helical" evidence="8">
    <location>
        <begin position="194"/>
        <end position="213"/>
    </location>
</feature>
<feature type="transmembrane region" description="Helical" evidence="8">
    <location>
        <begin position="6"/>
        <end position="25"/>
    </location>
</feature>
<comment type="subcellular location">
    <subcellularLocation>
        <location evidence="1">Cell membrane</location>
        <topology evidence="1">Multi-pass membrane protein</topology>
    </subcellularLocation>
</comment>
<dbReference type="InterPro" id="IPR038770">
    <property type="entry name" value="Na+/solute_symporter_sf"/>
</dbReference>
<dbReference type="Proteomes" id="UP000886841">
    <property type="component" value="Unassembled WGS sequence"/>
</dbReference>
<feature type="transmembrane region" description="Helical" evidence="8">
    <location>
        <begin position="169"/>
        <end position="188"/>
    </location>
</feature>
<accession>A0A9D1EKR2</accession>
<keyword evidence="4" id="KW-1003">Cell membrane</keyword>
<dbReference type="GO" id="GO:0055085">
    <property type="term" value="P:transmembrane transport"/>
    <property type="evidence" value="ECO:0007669"/>
    <property type="project" value="InterPro"/>
</dbReference>
<evidence type="ECO:0000313" key="9">
    <source>
        <dbReference type="EMBL" id="HIR93591.1"/>
    </source>
</evidence>
<dbReference type="PANTHER" id="PTHR36838:SF1">
    <property type="entry name" value="SLR1864 PROTEIN"/>
    <property type="match status" value="1"/>
</dbReference>
<evidence type="ECO:0000256" key="3">
    <source>
        <dbReference type="ARBA" id="ARBA00022448"/>
    </source>
</evidence>
<feature type="transmembrane region" description="Helical" evidence="8">
    <location>
        <begin position="253"/>
        <end position="271"/>
    </location>
</feature>
<dbReference type="InterPro" id="IPR004776">
    <property type="entry name" value="Mem_transp_PIN-like"/>
</dbReference>
<dbReference type="Pfam" id="PF03547">
    <property type="entry name" value="Mem_trans"/>
    <property type="match status" value="2"/>
</dbReference>
<dbReference type="AlphaFoldDB" id="A0A9D1EKR2"/>
<evidence type="ECO:0000256" key="1">
    <source>
        <dbReference type="ARBA" id="ARBA00004651"/>
    </source>
</evidence>
<evidence type="ECO:0000256" key="7">
    <source>
        <dbReference type="ARBA" id="ARBA00023136"/>
    </source>
</evidence>
<protein>
    <submittedName>
        <fullName evidence="9">AEC family transporter</fullName>
    </submittedName>
</protein>